<dbReference type="EMBL" id="JBHUMM010000011">
    <property type="protein sequence ID" value="MFD2671473.1"/>
    <property type="molecule type" value="Genomic_DNA"/>
</dbReference>
<evidence type="ECO:0000313" key="3">
    <source>
        <dbReference type="Proteomes" id="UP001597497"/>
    </source>
</evidence>
<dbReference type="PANTHER" id="PTHR36009">
    <property type="match status" value="1"/>
</dbReference>
<name>A0ABW5R988_9BACL</name>
<organism evidence="2 3">
    <name type="scientific">Marinicrinis sediminis</name>
    <dbReference type="NCBI Taxonomy" id="1652465"/>
    <lineage>
        <taxon>Bacteria</taxon>
        <taxon>Bacillati</taxon>
        <taxon>Bacillota</taxon>
        <taxon>Bacilli</taxon>
        <taxon>Bacillales</taxon>
        <taxon>Paenibacillaceae</taxon>
    </lineage>
</organism>
<feature type="transmembrane region" description="Helical" evidence="1">
    <location>
        <begin position="197"/>
        <end position="214"/>
    </location>
</feature>
<dbReference type="RefSeq" id="WP_379928946.1">
    <property type="nucleotide sequence ID" value="NZ_JBHUMM010000011.1"/>
</dbReference>
<keyword evidence="1" id="KW-1133">Transmembrane helix</keyword>
<accession>A0ABW5R988</accession>
<proteinExistence type="predicted"/>
<feature type="transmembrane region" description="Helical" evidence="1">
    <location>
        <begin position="89"/>
        <end position="110"/>
    </location>
</feature>
<keyword evidence="1" id="KW-0812">Transmembrane</keyword>
<evidence type="ECO:0000256" key="1">
    <source>
        <dbReference type="SAM" id="Phobius"/>
    </source>
</evidence>
<gene>
    <name evidence="2" type="ORF">ACFSUC_07620</name>
</gene>
<evidence type="ECO:0000313" key="2">
    <source>
        <dbReference type="EMBL" id="MFD2671473.1"/>
    </source>
</evidence>
<sequence length="220" mass="25668">MKQQIEMSREEANIMRLFMFIIWILFIGYAWLMAPGHRGGEDEIMQKLLTLQHDEPSLLAMFSLLGLYPMAFAFLLLRNDRADKPAWPFSLGAFVLGAFALIPYYFMNDFRRMGHRNRLPHKHTLLLKHPFLLLILMIGTMGVFIYGFAAGNLAVYQEAFQQSQFVHVMTVDFAVLTLLSMYAIHVDQRLRATRSRLWWLGLFPIIGLLLYLWQTAEDVY</sequence>
<dbReference type="PANTHER" id="PTHR36009:SF3">
    <property type="entry name" value="TRANSMEMBRANE PROTEIN"/>
    <property type="match status" value="1"/>
</dbReference>
<keyword evidence="1" id="KW-0472">Membrane</keyword>
<feature type="transmembrane region" description="Helical" evidence="1">
    <location>
        <begin position="165"/>
        <end position="185"/>
    </location>
</feature>
<evidence type="ECO:0008006" key="4">
    <source>
        <dbReference type="Google" id="ProtNLM"/>
    </source>
</evidence>
<comment type="caution">
    <text evidence="2">The sequence shown here is derived from an EMBL/GenBank/DDBJ whole genome shotgun (WGS) entry which is preliminary data.</text>
</comment>
<protein>
    <recommendedName>
        <fullName evidence="4">DUF2834 domain-containing protein</fullName>
    </recommendedName>
</protein>
<dbReference type="Proteomes" id="UP001597497">
    <property type="component" value="Unassembled WGS sequence"/>
</dbReference>
<feature type="transmembrane region" description="Helical" evidence="1">
    <location>
        <begin position="57"/>
        <end position="77"/>
    </location>
</feature>
<keyword evidence="3" id="KW-1185">Reference proteome</keyword>
<reference evidence="3" key="1">
    <citation type="journal article" date="2019" name="Int. J. Syst. Evol. Microbiol.">
        <title>The Global Catalogue of Microorganisms (GCM) 10K type strain sequencing project: providing services to taxonomists for standard genome sequencing and annotation.</title>
        <authorList>
            <consortium name="The Broad Institute Genomics Platform"/>
            <consortium name="The Broad Institute Genome Sequencing Center for Infectious Disease"/>
            <person name="Wu L."/>
            <person name="Ma J."/>
        </authorList>
    </citation>
    <scope>NUCLEOTIDE SEQUENCE [LARGE SCALE GENOMIC DNA]</scope>
    <source>
        <strain evidence="3">KCTC 33676</strain>
    </source>
</reference>
<feature type="transmembrane region" description="Helical" evidence="1">
    <location>
        <begin position="131"/>
        <end position="153"/>
    </location>
</feature>
<feature type="transmembrane region" description="Helical" evidence="1">
    <location>
        <begin position="17"/>
        <end position="36"/>
    </location>
</feature>